<dbReference type="EC" id="3.5.4.6" evidence="4"/>
<dbReference type="GO" id="GO:0032264">
    <property type="term" value="P:IMP salvage"/>
    <property type="evidence" value="ECO:0007669"/>
    <property type="project" value="UniProtKB-UniPathway"/>
</dbReference>
<dbReference type="InterPro" id="IPR032466">
    <property type="entry name" value="Metal_Hydrolase"/>
</dbReference>
<dbReference type="GO" id="GO:0046033">
    <property type="term" value="P:AMP metabolic process"/>
    <property type="evidence" value="ECO:0007669"/>
    <property type="project" value="TreeGrafter"/>
</dbReference>
<evidence type="ECO:0000256" key="1">
    <source>
        <dbReference type="ARBA" id="ARBA00001947"/>
    </source>
</evidence>
<evidence type="ECO:0000256" key="6">
    <source>
        <dbReference type="ARBA" id="ARBA00022801"/>
    </source>
</evidence>
<dbReference type="InterPro" id="IPR006650">
    <property type="entry name" value="A/AMP_deam_AS"/>
</dbReference>
<comment type="caution">
    <text evidence="12">The sequence shown here is derived from an EMBL/GenBank/DDBJ whole genome shotgun (WGS) entry which is preliminary data.</text>
</comment>
<dbReference type="PANTHER" id="PTHR11359:SF0">
    <property type="entry name" value="AMP DEAMINASE"/>
    <property type="match status" value="1"/>
</dbReference>
<evidence type="ECO:0000256" key="9">
    <source>
        <dbReference type="ARBA" id="ARBA00072037"/>
    </source>
</evidence>
<dbReference type="Gene3D" id="4.10.800.20">
    <property type="match status" value="1"/>
</dbReference>
<evidence type="ECO:0000313" key="13">
    <source>
        <dbReference type="Proteomes" id="UP000620104"/>
    </source>
</evidence>
<gene>
    <name evidence="12" type="ORF">NliqN6_2459</name>
</gene>
<feature type="compositionally biased region" description="Basic and acidic residues" evidence="11">
    <location>
        <begin position="291"/>
        <end position="300"/>
    </location>
</feature>
<organism evidence="12 13">
    <name type="scientific">Naganishia liquefaciens</name>
    <dbReference type="NCBI Taxonomy" id="104408"/>
    <lineage>
        <taxon>Eukaryota</taxon>
        <taxon>Fungi</taxon>
        <taxon>Dikarya</taxon>
        <taxon>Basidiomycota</taxon>
        <taxon>Agaricomycotina</taxon>
        <taxon>Tremellomycetes</taxon>
        <taxon>Filobasidiales</taxon>
        <taxon>Filobasidiaceae</taxon>
        <taxon>Naganishia</taxon>
    </lineage>
</organism>
<dbReference type="GO" id="GO:0003876">
    <property type="term" value="F:AMP deaminase activity"/>
    <property type="evidence" value="ECO:0007669"/>
    <property type="project" value="UniProtKB-EC"/>
</dbReference>
<dbReference type="FunFam" id="3.20.20.140:FF:000035">
    <property type="entry name" value="Probable amp deaminase"/>
    <property type="match status" value="1"/>
</dbReference>
<comment type="cofactor">
    <cofactor evidence="1">
        <name>Zn(2+)</name>
        <dbReference type="ChEBI" id="CHEBI:29105"/>
    </cofactor>
</comment>
<feature type="region of interest" description="Disordered" evidence="11">
    <location>
        <begin position="1"/>
        <end position="40"/>
    </location>
</feature>
<evidence type="ECO:0000256" key="4">
    <source>
        <dbReference type="ARBA" id="ARBA00012775"/>
    </source>
</evidence>
<evidence type="ECO:0000313" key="12">
    <source>
        <dbReference type="EMBL" id="GHJ86057.1"/>
    </source>
</evidence>
<keyword evidence="7" id="KW-0862">Zinc</keyword>
<comment type="similarity">
    <text evidence="3">Belongs to the metallo-dependent hydrolases superfamily. Adenosine and AMP deaminases family.</text>
</comment>
<reference evidence="12" key="1">
    <citation type="submission" date="2020-07" db="EMBL/GenBank/DDBJ databases">
        <title>Draft Genome Sequence of a Deep-Sea Yeast, Naganishia (Cryptococcus) liquefaciens strain N6.</title>
        <authorList>
            <person name="Han Y.W."/>
            <person name="Kajitani R."/>
            <person name="Morimoto H."/>
            <person name="Parhat M."/>
            <person name="Tsubouchi H."/>
            <person name="Bakenova O."/>
            <person name="Ogata M."/>
            <person name="Argunhan B."/>
            <person name="Aoki R."/>
            <person name="Kajiwara S."/>
            <person name="Itoh T."/>
            <person name="Iwasaki H."/>
        </authorList>
    </citation>
    <scope>NUCLEOTIDE SEQUENCE</scope>
    <source>
        <strain evidence="12">N6</strain>
    </source>
</reference>
<keyword evidence="8" id="KW-0546">Nucleotide metabolism</keyword>
<dbReference type="CDD" id="cd01319">
    <property type="entry name" value="AMPD"/>
    <property type="match status" value="1"/>
</dbReference>
<dbReference type="Proteomes" id="UP000620104">
    <property type="component" value="Unassembled WGS sequence"/>
</dbReference>
<accession>A0A8H3TRT9</accession>
<dbReference type="Gene3D" id="3.20.20.140">
    <property type="entry name" value="Metal-dependent hydrolases"/>
    <property type="match status" value="1"/>
</dbReference>
<evidence type="ECO:0000256" key="8">
    <source>
        <dbReference type="ARBA" id="ARBA00023080"/>
    </source>
</evidence>
<dbReference type="UniPathway" id="UPA00591">
    <property type="reaction ID" value="UER00663"/>
</dbReference>
<dbReference type="GO" id="GO:0005829">
    <property type="term" value="C:cytosol"/>
    <property type="evidence" value="ECO:0007669"/>
    <property type="project" value="TreeGrafter"/>
</dbReference>
<name>A0A8H3TRT9_9TREE</name>
<evidence type="ECO:0000256" key="2">
    <source>
        <dbReference type="ARBA" id="ARBA00004955"/>
    </source>
</evidence>
<dbReference type="EMBL" id="BLZA01000017">
    <property type="protein sequence ID" value="GHJ86057.1"/>
    <property type="molecule type" value="Genomic_DNA"/>
</dbReference>
<keyword evidence="6" id="KW-0378">Hydrolase</keyword>
<evidence type="ECO:0000256" key="7">
    <source>
        <dbReference type="ARBA" id="ARBA00022833"/>
    </source>
</evidence>
<dbReference type="PROSITE" id="PS00485">
    <property type="entry name" value="A_DEAMINASE"/>
    <property type="match status" value="1"/>
</dbReference>
<dbReference type="PANTHER" id="PTHR11359">
    <property type="entry name" value="AMP DEAMINASE"/>
    <property type="match status" value="1"/>
</dbReference>
<dbReference type="AlphaFoldDB" id="A0A8H3TRT9"/>
<feature type="compositionally biased region" description="Polar residues" evidence="11">
    <location>
        <begin position="14"/>
        <end position="26"/>
    </location>
</feature>
<dbReference type="FunFam" id="4.10.800.20:FF:000001">
    <property type="entry name" value="AMP deaminase"/>
    <property type="match status" value="1"/>
</dbReference>
<keyword evidence="13" id="KW-1185">Reference proteome</keyword>
<evidence type="ECO:0000256" key="3">
    <source>
        <dbReference type="ARBA" id="ARBA00006676"/>
    </source>
</evidence>
<dbReference type="Pfam" id="PF19326">
    <property type="entry name" value="AMP_deaminase"/>
    <property type="match status" value="1"/>
</dbReference>
<comment type="pathway">
    <text evidence="2">Purine metabolism; IMP biosynthesis via salvage pathway; IMP from AMP: step 1/1.</text>
</comment>
<dbReference type="SUPFAM" id="SSF51556">
    <property type="entry name" value="Metallo-dependent hydrolases"/>
    <property type="match status" value="1"/>
</dbReference>
<evidence type="ECO:0000256" key="10">
    <source>
        <dbReference type="ARBA" id="ARBA00078830"/>
    </source>
</evidence>
<dbReference type="OrthoDB" id="1723809at2759"/>
<proteinExistence type="inferred from homology"/>
<feature type="region of interest" description="Disordered" evidence="11">
    <location>
        <begin position="216"/>
        <end position="311"/>
    </location>
</feature>
<evidence type="ECO:0000256" key="5">
    <source>
        <dbReference type="ARBA" id="ARBA00022723"/>
    </source>
</evidence>
<evidence type="ECO:0000256" key="11">
    <source>
        <dbReference type="SAM" id="MobiDB-lite"/>
    </source>
</evidence>
<sequence>MCGGRNHSNDMTDESNPTSPDISRTGTPIPASNIGQSPSFDYHDQQKLRYQDEIYISHHQPRWNPSSLSNSLTLPTAAMGDPMDVANGLTMDPNPPPSRNPNLDLLEERNEKDLYKRMPGFVGLRDETDPLKAEEEAMRAAASGTVSPLPPVTGPQRATDNGIISELEGLYERFSHCLSLRDKYMEISLQRLGDDPRDFDGTFTGIQQGHADVSGLRADADPFSSEKPLGPDGGEKPEFGRWNIYPAPPPAHWHWQGSTSDGKPLVGEGGEGFDESKRDAQGDIKLVPVDNFKEEKEKNRGTNGSDGFDMKDAVIPGKDTRNWTFAVDNEGVYQVYEAPVDNAQVPPTTKPLFRNISLKEYYKDLDSVLAVCSDGPAKSFAFRRLKYLASKWNLYCLLNEYQEIADVKAVPHRDFYNVRKVDTHVHHSASMNQKHLLRFIKSKMKKAPKEVVIFRDGHELTLEEVFQSLNLTAYDLSIDTLDMHAHQEFHRFDKFNDRYNPTGSSRLREIFLKTDNYLGGRYLAELTRELITDLEQSKYQNVEWRLSIYGRNLQEWDKLAKWVVNHKLFSHNVRWLIQVPRLYEVYKGTGAIKNFGELVRNLFQPLFEVTQDPSSHPELHIFLQRVVGFDSVDDESKAERRLFRKFPVASEWNTAQGPPYSYWLYYMYANMASLNAWRRSRGFNTFKFRPHCGEAGDPDHLSSAFLTAHSISHGILLRKVPALQYLFYLKQIGLAMSPLSNNALFLTYERNPFKDFFRTGLNVSLSTDDPLQFHLTKEPLMEEYSVAAQIYKFTPADMCELARNSVVQSGWEMQVKKHWLGKKYYLPGVIGNDIDKTNVPNIRLAYRHATLLEELSLIKSKGRVSGSPEPSVAIANGHSFASQFPGSLNSINPASTLSTSPQAKFPKIPVNAADAIPGISALDERVRQGAARGGMKKV</sequence>
<protein>
    <recommendedName>
        <fullName evidence="9">AMP deaminase</fullName>
        <ecNumber evidence="4">3.5.4.6</ecNumber>
    </recommendedName>
    <alternativeName>
        <fullName evidence="10">Myoadenylate deaminase</fullName>
    </alternativeName>
</protein>
<dbReference type="InterPro" id="IPR006329">
    <property type="entry name" value="AMPD"/>
</dbReference>
<dbReference type="GO" id="GO:0046872">
    <property type="term" value="F:metal ion binding"/>
    <property type="evidence" value="ECO:0007669"/>
    <property type="project" value="UniProtKB-KW"/>
</dbReference>
<keyword evidence="5" id="KW-0479">Metal-binding</keyword>
<dbReference type="NCBIfam" id="TIGR01429">
    <property type="entry name" value="AMP_deaminase"/>
    <property type="match status" value="1"/>
</dbReference>